<dbReference type="GO" id="GO:0003725">
    <property type="term" value="F:double-stranded RNA binding"/>
    <property type="evidence" value="ECO:0007669"/>
    <property type="project" value="TreeGrafter"/>
</dbReference>
<keyword evidence="11" id="KW-1185">Reference proteome</keyword>
<evidence type="ECO:0000256" key="2">
    <source>
        <dbReference type="ARBA" id="ARBA00022723"/>
    </source>
</evidence>
<comment type="subcellular location">
    <subcellularLocation>
        <location evidence="1">Nucleus</location>
    </subcellularLocation>
</comment>
<dbReference type="InterPro" id="IPR011146">
    <property type="entry name" value="HIT-like"/>
</dbReference>
<feature type="domain" description="HIT" evidence="9">
    <location>
        <begin position="18"/>
        <end position="120"/>
    </location>
</feature>
<dbReference type="PROSITE" id="PS51084">
    <property type="entry name" value="HIT_2"/>
    <property type="match status" value="1"/>
</dbReference>
<dbReference type="SUPFAM" id="SSF54197">
    <property type="entry name" value="HIT-like"/>
    <property type="match status" value="1"/>
</dbReference>
<keyword evidence="3" id="KW-0227">DNA damage</keyword>
<dbReference type="EMBL" id="KQ983039">
    <property type="protein sequence ID" value="KYQ48033.1"/>
    <property type="molecule type" value="Genomic_DNA"/>
</dbReference>
<dbReference type="PANTHER" id="PTHR12486:SF4">
    <property type="entry name" value="APRATAXIN"/>
    <property type="match status" value="1"/>
</dbReference>
<dbReference type="FunFam" id="3.30.428.10:FF:000004">
    <property type="entry name" value="aprataxin isoform X2"/>
    <property type="match status" value="1"/>
</dbReference>
<organism evidence="10 11">
    <name type="scientific">Mycetomoellerius zeteki</name>
    <dbReference type="NCBI Taxonomy" id="64791"/>
    <lineage>
        <taxon>Eukaryota</taxon>
        <taxon>Metazoa</taxon>
        <taxon>Ecdysozoa</taxon>
        <taxon>Arthropoda</taxon>
        <taxon>Hexapoda</taxon>
        <taxon>Insecta</taxon>
        <taxon>Pterygota</taxon>
        <taxon>Neoptera</taxon>
        <taxon>Endopterygota</taxon>
        <taxon>Hymenoptera</taxon>
        <taxon>Apocrita</taxon>
        <taxon>Aculeata</taxon>
        <taxon>Formicoidea</taxon>
        <taxon>Formicidae</taxon>
        <taxon>Myrmicinae</taxon>
        <taxon>Mycetomoellerius</taxon>
    </lineage>
</organism>
<dbReference type="GO" id="GO:0046872">
    <property type="term" value="F:metal ion binding"/>
    <property type="evidence" value="ECO:0007669"/>
    <property type="project" value="UniProtKB-KW"/>
</dbReference>
<evidence type="ECO:0000256" key="7">
    <source>
        <dbReference type="ARBA" id="ARBA00023242"/>
    </source>
</evidence>
<proteinExistence type="predicted"/>
<evidence type="ECO:0000256" key="4">
    <source>
        <dbReference type="ARBA" id="ARBA00022833"/>
    </source>
</evidence>
<dbReference type="GO" id="GO:0000012">
    <property type="term" value="P:single strand break repair"/>
    <property type="evidence" value="ECO:0007669"/>
    <property type="project" value="TreeGrafter"/>
</dbReference>
<keyword evidence="6" id="KW-0234">DNA repair</keyword>
<evidence type="ECO:0000256" key="1">
    <source>
        <dbReference type="ARBA" id="ARBA00004123"/>
    </source>
</evidence>
<dbReference type="STRING" id="64791.A0A151WJH9"/>
<dbReference type="Proteomes" id="UP000075809">
    <property type="component" value="Unassembled WGS sequence"/>
</dbReference>
<dbReference type="AlphaFoldDB" id="A0A151WJH9"/>
<evidence type="ECO:0000313" key="11">
    <source>
        <dbReference type="Proteomes" id="UP000075809"/>
    </source>
</evidence>
<dbReference type="GO" id="GO:0030983">
    <property type="term" value="F:mismatched DNA binding"/>
    <property type="evidence" value="ECO:0007669"/>
    <property type="project" value="TreeGrafter"/>
</dbReference>
<dbReference type="Gene3D" id="3.30.428.10">
    <property type="entry name" value="HIT-like"/>
    <property type="match status" value="1"/>
</dbReference>
<evidence type="ECO:0000256" key="8">
    <source>
        <dbReference type="PROSITE-ProRule" id="PRU00464"/>
    </source>
</evidence>
<keyword evidence="5" id="KW-0238">DNA-binding</keyword>
<dbReference type="PANTHER" id="PTHR12486">
    <property type="entry name" value="APRATAXIN-RELATED"/>
    <property type="match status" value="1"/>
</dbReference>
<gene>
    <name evidence="10" type="ORF">ALC60_12993</name>
</gene>
<evidence type="ECO:0000313" key="10">
    <source>
        <dbReference type="EMBL" id="KYQ48033.1"/>
    </source>
</evidence>
<accession>A0A151WJH9</accession>
<keyword evidence="4" id="KW-0862">Zinc</keyword>
<dbReference type="Pfam" id="PF11969">
    <property type="entry name" value="DcpS_C"/>
    <property type="match status" value="1"/>
</dbReference>
<name>A0A151WJH9_9HYME</name>
<comment type="caution">
    <text evidence="8">Lacks conserved residue(s) required for the propagation of feature annotation.</text>
</comment>
<dbReference type="GO" id="GO:0033699">
    <property type="term" value="F:DNA 5'-adenosine monophosphate hydrolase activity"/>
    <property type="evidence" value="ECO:0007669"/>
    <property type="project" value="TreeGrafter"/>
</dbReference>
<dbReference type="InterPro" id="IPR036265">
    <property type="entry name" value="HIT-like_sf"/>
</dbReference>
<dbReference type="GO" id="GO:0003697">
    <property type="term" value="F:single-stranded DNA binding"/>
    <property type="evidence" value="ECO:0007669"/>
    <property type="project" value="TreeGrafter"/>
</dbReference>
<keyword evidence="2" id="KW-0479">Metal-binding</keyword>
<dbReference type="GO" id="GO:1990165">
    <property type="term" value="F:single-strand break-containing DNA binding"/>
    <property type="evidence" value="ECO:0007669"/>
    <property type="project" value="TreeGrafter"/>
</dbReference>
<protein>
    <submittedName>
        <fullName evidence="10">Aprataxin</fullName>
    </submittedName>
</protein>
<sequence length="269" mass="31765">MKRKTTTNEMTAKKHHWSANLLKSIEDPECKIREDDKIVVIKDKYPKAQFHYLVLPKEDILNIWRVKKEHQDLLTYMHDVACDLIKDETDYEFFMGYHAMPSMQRLHLHVISTDFNSPCLKTKYHWNSFTTPFFLHSQDVCRQLRIDGEIKKIPQQLCTDYLNTKLKCHKCSTQPKNMPDLKRHLLTHIVIVRGRSETYGPKGGRNSAGRTARAFPSESLQCLHKIQNLQSFPAMKTTRAIRSPYLVYRKEGKDFDEIRDRRSDLYSTY</sequence>
<evidence type="ECO:0000259" key="9">
    <source>
        <dbReference type="PROSITE" id="PS51084"/>
    </source>
</evidence>
<dbReference type="InterPro" id="IPR032566">
    <property type="entry name" value="Znf-C2HE"/>
</dbReference>
<evidence type="ECO:0000256" key="6">
    <source>
        <dbReference type="ARBA" id="ARBA00023204"/>
    </source>
</evidence>
<keyword evidence="7" id="KW-0539">Nucleus</keyword>
<reference evidence="10 11" key="1">
    <citation type="submission" date="2015-09" db="EMBL/GenBank/DDBJ databases">
        <title>Trachymyrmex zeteki WGS genome.</title>
        <authorList>
            <person name="Nygaard S."/>
            <person name="Hu H."/>
            <person name="Boomsma J."/>
            <person name="Zhang G."/>
        </authorList>
    </citation>
    <scope>NUCLEOTIDE SEQUENCE [LARGE SCALE GENOMIC DNA]</scope>
    <source>
        <strain evidence="10">Tzet28-1</strain>
        <tissue evidence="10">Whole body</tissue>
    </source>
</reference>
<dbReference type="GO" id="GO:0005634">
    <property type="term" value="C:nucleus"/>
    <property type="evidence" value="ECO:0007669"/>
    <property type="project" value="UniProtKB-SubCell"/>
</dbReference>
<evidence type="ECO:0000256" key="3">
    <source>
        <dbReference type="ARBA" id="ARBA00022763"/>
    </source>
</evidence>
<dbReference type="Pfam" id="PF16278">
    <property type="entry name" value="zf-C2HE"/>
    <property type="match status" value="1"/>
</dbReference>
<evidence type="ECO:0000256" key="5">
    <source>
        <dbReference type="ARBA" id="ARBA00023125"/>
    </source>
</evidence>